<dbReference type="Proteomes" id="UP000276215">
    <property type="component" value="Unassembled WGS sequence"/>
</dbReference>
<evidence type="ECO:0000313" key="3">
    <source>
        <dbReference type="Proteomes" id="UP000276215"/>
    </source>
</evidence>
<proteinExistence type="predicted"/>
<reference evidence="2 3" key="1">
    <citation type="journal article" date="2018" name="Nat. Ecol. Evol.">
        <title>Pezizomycetes genomes reveal the molecular basis of ectomycorrhizal truffle lifestyle.</title>
        <authorList>
            <person name="Murat C."/>
            <person name="Payen T."/>
            <person name="Noel B."/>
            <person name="Kuo A."/>
            <person name="Morin E."/>
            <person name="Chen J."/>
            <person name="Kohler A."/>
            <person name="Krizsan K."/>
            <person name="Balestrini R."/>
            <person name="Da Silva C."/>
            <person name="Montanini B."/>
            <person name="Hainaut M."/>
            <person name="Levati E."/>
            <person name="Barry K.W."/>
            <person name="Belfiori B."/>
            <person name="Cichocki N."/>
            <person name="Clum A."/>
            <person name="Dockter R.B."/>
            <person name="Fauchery L."/>
            <person name="Guy J."/>
            <person name="Iotti M."/>
            <person name="Le Tacon F."/>
            <person name="Lindquist E.A."/>
            <person name="Lipzen A."/>
            <person name="Malagnac F."/>
            <person name="Mello A."/>
            <person name="Molinier V."/>
            <person name="Miyauchi S."/>
            <person name="Poulain J."/>
            <person name="Riccioni C."/>
            <person name="Rubini A."/>
            <person name="Sitrit Y."/>
            <person name="Splivallo R."/>
            <person name="Traeger S."/>
            <person name="Wang M."/>
            <person name="Zifcakova L."/>
            <person name="Wipf D."/>
            <person name="Zambonelli A."/>
            <person name="Paolocci F."/>
            <person name="Nowrousian M."/>
            <person name="Ottonello S."/>
            <person name="Baldrian P."/>
            <person name="Spatafora J.W."/>
            <person name="Henrissat B."/>
            <person name="Nagy L.G."/>
            <person name="Aury J.M."/>
            <person name="Wincker P."/>
            <person name="Grigoriev I.V."/>
            <person name="Bonfante P."/>
            <person name="Martin F.M."/>
        </authorList>
    </citation>
    <scope>NUCLEOTIDE SEQUENCE [LARGE SCALE GENOMIC DNA]</scope>
    <source>
        <strain evidence="2 3">120613-1</strain>
    </source>
</reference>
<name>A0A3N4JB03_9PEZI</name>
<gene>
    <name evidence="2" type="ORF">L873DRAFT_1812911</name>
</gene>
<protein>
    <submittedName>
        <fullName evidence="2">Uncharacterized protein</fullName>
    </submittedName>
</protein>
<keyword evidence="3" id="KW-1185">Reference proteome</keyword>
<sequence>MTVGKRETRAVDSFTSILAARLVRSRAPRPTAPGVVRNSETAACEDKENSEPDPTPMVNLMPKLKSGRPRKFNDTQRAEVVTVATRDTITTLPRKMREFYKQEGGKLFHG</sequence>
<feature type="region of interest" description="Disordered" evidence="1">
    <location>
        <begin position="27"/>
        <end position="75"/>
    </location>
</feature>
<accession>A0A3N4JB03</accession>
<evidence type="ECO:0000256" key="1">
    <source>
        <dbReference type="SAM" id="MobiDB-lite"/>
    </source>
</evidence>
<dbReference type="AlphaFoldDB" id="A0A3N4JB03"/>
<dbReference type="EMBL" id="ML120426">
    <property type="protein sequence ID" value="RPA95405.1"/>
    <property type="molecule type" value="Genomic_DNA"/>
</dbReference>
<evidence type="ECO:0000313" key="2">
    <source>
        <dbReference type="EMBL" id="RPA95405.1"/>
    </source>
</evidence>
<organism evidence="2 3">
    <name type="scientific">Choiromyces venosus 120613-1</name>
    <dbReference type="NCBI Taxonomy" id="1336337"/>
    <lineage>
        <taxon>Eukaryota</taxon>
        <taxon>Fungi</taxon>
        <taxon>Dikarya</taxon>
        <taxon>Ascomycota</taxon>
        <taxon>Pezizomycotina</taxon>
        <taxon>Pezizomycetes</taxon>
        <taxon>Pezizales</taxon>
        <taxon>Tuberaceae</taxon>
        <taxon>Choiromyces</taxon>
    </lineage>
</organism>